<evidence type="ECO:0000313" key="2">
    <source>
        <dbReference type="EMBL" id="WOO42268.1"/>
    </source>
</evidence>
<keyword evidence="1" id="KW-0472">Membrane</keyword>
<dbReference type="KEGG" id="puo:RZN69_04145"/>
<sequence>MITTYPDSGRFLRRAEVVLFIPILLLPSIYFGLAVALMNTWGVSLLCSPTLLIMCGIASVVFCSRMILQTTMQPAFKLLGFFAVMILVYLQIYFSGLI</sequence>
<feature type="transmembrane region" description="Helical" evidence="1">
    <location>
        <begin position="17"/>
        <end position="37"/>
    </location>
</feature>
<dbReference type="EMBL" id="CP136920">
    <property type="protein sequence ID" value="WOO42268.1"/>
    <property type="molecule type" value="Genomic_DNA"/>
</dbReference>
<evidence type="ECO:0000313" key="3">
    <source>
        <dbReference type="Proteomes" id="UP001304300"/>
    </source>
</evidence>
<organism evidence="2 3">
    <name type="scientific">Rubellicoccus peritrichatus</name>
    <dbReference type="NCBI Taxonomy" id="3080537"/>
    <lineage>
        <taxon>Bacteria</taxon>
        <taxon>Pseudomonadati</taxon>
        <taxon>Verrucomicrobiota</taxon>
        <taxon>Opitutia</taxon>
        <taxon>Puniceicoccales</taxon>
        <taxon>Cerasicoccaceae</taxon>
        <taxon>Rubellicoccus</taxon>
    </lineage>
</organism>
<evidence type="ECO:0000256" key="1">
    <source>
        <dbReference type="SAM" id="Phobius"/>
    </source>
</evidence>
<feature type="transmembrane region" description="Helical" evidence="1">
    <location>
        <begin position="75"/>
        <end position="94"/>
    </location>
</feature>
<keyword evidence="1" id="KW-0812">Transmembrane</keyword>
<gene>
    <name evidence="2" type="ORF">RZN69_04145</name>
</gene>
<keyword evidence="1" id="KW-1133">Transmembrane helix</keyword>
<keyword evidence="3" id="KW-1185">Reference proteome</keyword>
<accession>A0AAQ3LEQ4</accession>
<dbReference type="AlphaFoldDB" id="A0AAQ3LEQ4"/>
<protein>
    <submittedName>
        <fullName evidence="2">Uncharacterized protein</fullName>
    </submittedName>
</protein>
<dbReference type="RefSeq" id="WP_317834785.1">
    <property type="nucleotide sequence ID" value="NZ_CP136920.1"/>
</dbReference>
<dbReference type="Proteomes" id="UP001304300">
    <property type="component" value="Chromosome"/>
</dbReference>
<reference evidence="2 3" key="1">
    <citation type="submission" date="2023-10" db="EMBL/GenBank/DDBJ databases">
        <title>Rubellicoccus peritrichatus gen. nov., sp. nov., isolated from an algae of coral reef tank.</title>
        <authorList>
            <person name="Luo J."/>
        </authorList>
    </citation>
    <scope>NUCLEOTIDE SEQUENCE [LARGE SCALE GENOMIC DNA]</scope>
    <source>
        <strain evidence="2 3">CR14</strain>
    </source>
</reference>
<proteinExistence type="predicted"/>
<name>A0AAQ3LEQ4_9BACT</name>
<feature type="transmembrane region" description="Helical" evidence="1">
    <location>
        <begin position="43"/>
        <end position="63"/>
    </location>
</feature>